<dbReference type="Proteomes" id="UP000198341">
    <property type="component" value="Chromosome 9"/>
</dbReference>
<comment type="subcellular location">
    <subcellularLocation>
        <location evidence="1">Golgi apparatus membrane</location>
        <topology evidence="1">Single-pass type II membrane protein</topology>
    </subcellularLocation>
</comment>
<reference evidence="13 14" key="1">
    <citation type="submission" date="2011-10" db="EMBL/GenBank/DDBJ databases">
        <authorList>
            <person name="Genoscope - CEA"/>
        </authorList>
    </citation>
    <scope>NUCLEOTIDE SEQUENCE [LARGE SCALE GENOMIC DNA]</scope>
    <source>
        <strain evidence="13 14">RCC 1105</strain>
    </source>
</reference>
<keyword evidence="3" id="KW-0328">Glycosyltransferase</keyword>
<keyword evidence="7" id="KW-1133">Transmembrane helix</keyword>
<evidence type="ECO:0000256" key="6">
    <source>
        <dbReference type="ARBA" id="ARBA00022968"/>
    </source>
</evidence>
<dbReference type="CDD" id="cd19952">
    <property type="entry name" value="GT29"/>
    <property type="match status" value="1"/>
</dbReference>
<dbReference type="InterPro" id="IPR050943">
    <property type="entry name" value="Glycosyltr_29_Sialyltrsf"/>
</dbReference>
<evidence type="ECO:0000256" key="8">
    <source>
        <dbReference type="ARBA" id="ARBA00023034"/>
    </source>
</evidence>
<dbReference type="PROSITE" id="PS00022">
    <property type="entry name" value="EGF_1"/>
    <property type="match status" value="1"/>
</dbReference>
<dbReference type="PROSITE" id="PS50026">
    <property type="entry name" value="EGF_3"/>
    <property type="match status" value="1"/>
</dbReference>
<keyword evidence="9" id="KW-0472">Membrane</keyword>
<evidence type="ECO:0000256" key="2">
    <source>
        <dbReference type="ARBA" id="ARBA00006003"/>
    </source>
</evidence>
<proteinExistence type="inferred from homology"/>
<evidence type="ECO:0000313" key="13">
    <source>
        <dbReference type="EMBL" id="CCO66835.1"/>
    </source>
</evidence>
<keyword evidence="8" id="KW-0333">Golgi apparatus</keyword>
<dbReference type="InterPro" id="IPR001675">
    <property type="entry name" value="Glyco_trans_29"/>
</dbReference>
<feature type="domain" description="EGF-like" evidence="12">
    <location>
        <begin position="204"/>
        <end position="235"/>
    </location>
</feature>
<dbReference type="InterPro" id="IPR038578">
    <property type="entry name" value="GT29-like_sf"/>
</dbReference>
<dbReference type="SUPFAM" id="SSF57196">
    <property type="entry name" value="EGF/Laminin"/>
    <property type="match status" value="1"/>
</dbReference>
<evidence type="ECO:0000259" key="12">
    <source>
        <dbReference type="PROSITE" id="PS50026"/>
    </source>
</evidence>
<keyword evidence="14" id="KW-1185">Reference proteome</keyword>
<evidence type="ECO:0000256" key="1">
    <source>
        <dbReference type="ARBA" id="ARBA00004323"/>
    </source>
</evidence>
<evidence type="ECO:0000256" key="3">
    <source>
        <dbReference type="ARBA" id="ARBA00022676"/>
    </source>
</evidence>
<evidence type="ECO:0000256" key="10">
    <source>
        <dbReference type="ARBA" id="ARBA00023180"/>
    </source>
</evidence>
<evidence type="ECO:0000256" key="11">
    <source>
        <dbReference type="PROSITE-ProRule" id="PRU00076"/>
    </source>
</evidence>
<keyword evidence="11" id="KW-1015">Disulfide bond</keyword>
<feature type="disulfide bond" evidence="11">
    <location>
        <begin position="225"/>
        <end position="234"/>
    </location>
</feature>
<dbReference type="Pfam" id="PF00777">
    <property type="entry name" value="Glyco_transf_29"/>
    <property type="match status" value="2"/>
</dbReference>
<keyword evidence="5" id="KW-0812">Transmembrane</keyword>
<name>K8F461_9CHLO</name>
<sequence>MSLRGDNPSRYSRYHLKRDHAGVSLNGSNKSSSSLKRASLLSGLLFVFILPSVLNIEHRARKHHHYSSSSEYSRGGANNSNNNDVRLRFKTREENHRENDRLQHEWWRDAQEGLGKVWHKVFDEEEDESLTNTDVYKPEKFGHQVAKKTHERVVGNTDENARNDGGGEFNLDKAIAEEMSKDDDDDEDHMEGTTWKGGVPVVKGHKTCEYCSNRGACLTETTCQCPAIYEGERCEKLRDFVDHPRVMKGFKKGFEGASLLAKANTKNNMPLMVRRNPGQPAHPGTEKAMVTEIGKLTRPSRDKLPEEDPLGSVVFETCAIVGSSGILLKHSHGADIDSHDVVFRFNSATTKGFEKNVGAKTTHRITNSRNYGFREYDSECVVQHMRNEMSLVKMFKKRAKYPGLNLYGVHPQLHGWVDKSFSFLVTSGLFGALIAAHKCASVDLYGFQVSRHHGVQYHYYNAVDEPANEERDGDEWLAVKSLVESGAPAEIRILPPLLRMVRRRQITRTGTEDDEVVRSTP</sequence>
<gene>
    <name evidence="13" type="ORF">Bathy09g03940</name>
</gene>
<comment type="similarity">
    <text evidence="2">Belongs to the glycosyltransferase 29 family.</text>
</comment>
<dbReference type="Gene3D" id="3.90.1480.20">
    <property type="entry name" value="Glycosyl transferase family 29"/>
    <property type="match status" value="1"/>
</dbReference>
<dbReference type="PANTHER" id="PTHR11987">
    <property type="entry name" value="ALPHA-2,8-SIALYLTRANSFERASE"/>
    <property type="match status" value="1"/>
</dbReference>
<dbReference type="GeneID" id="19013901"/>
<evidence type="ECO:0000313" key="14">
    <source>
        <dbReference type="Proteomes" id="UP000198341"/>
    </source>
</evidence>
<keyword evidence="11" id="KW-0245">EGF-like domain</keyword>
<dbReference type="GO" id="GO:0008373">
    <property type="term" value="F:sialyltransferase activity"/>
    <property type="evidence" value="ECO:0007669"/>
    <property type="project" value="InterPro"/>
</dbReference>
<organism evidence="13 14">
    <name type="scientific">Bathycoccus prasinos</name>
    <dbReference type="NCBI Taxonomy" id="41875"/>
    <lineage>
        <taxon>Eukaryota</taxon>
        <taxon>Viridiplantae</taxon>
        <taxon>Chlorophyta</taxon>
        <taxon>Mamiellophyceae</taxon>
        <taxon>Mamiellales</taxon>
        <taxon>Bathycoccaceae</taxon>
        <taxon>Bathycoccus</taxon>
    </lineage>
</organism>
<accession>K8F461</accession>
<evidence type="ECO:0000256" key="9">
    <source>
        <dbReference type="ARBA" id="ARBA00023136"/>
    </source>
</evidence>
<dbReference type="EMBL" id="FO082270">
    <property type="protein sequence ID" value="CCO66835.1"/>
    <property type="molecule type" value="Genomic_DNA"/>
</dbReference>
<keyword evidence="4" id="KW-0808">Transferase</keyword>
<dbReference type="PANTHER" id="PTHR11987:SF36">
    <property type="entry name" value="SIA-ALPHA-2,3-GAL-BETA-1,4-GLCNAC-R:ALPHA 2,8-SIALYLTRANSFERASE"/>
    <property type="match status" value="1"/>
</dbReference>
<dbReference type="InterPro" id="IPR000742">
    <property type="entry name" value="EGF"/>
</dbReference>
<evidence type="ECO:0000256" key="7">
    <source>
        <dbReference type="ARBA" id="ARBA00022989"/>
    </source>
</evidence>
<keyword evidence="10" id="KW-0325">Glycoprotein</keyword>
<protein>
    <submittedName>
        <fullName evidence="13">Beta-galactoside alpha-2,6-sialyltransferase 2</fullName>
    </submittedName>
</protein>
<dbReference type="RefSeq" id="XP_007511275.1">
    <property type="nucleotide sequence ID" value="XM_007511213.1"/>
</dbReference>
<evidence type="ECO:0000256" key="4">
    <source>
        <dbReference type="ARBA" id="ARBA00022679"/>
    </source>
</evidence>
<keyword evidence="6" id="KW-0735">Signal-anchor</keyword>
<dbReference type="AlphaFoldDB" id="K8F461"/>
<dbReference type="OrthoDB" id="10264956at2759"/>
<dbReference type="GO" id="GO:0000139">
    <property type="term" value="C:Golgi membrane"/>
    <property type="evidence" value="ECO:0007669"/>
    <property type="project" value="UniProtKB-SubCell"/>
</dbReference>
<comment type="caution">
    <text evidence="11">Lacks conserved residue(s) required for the propagation of feature annotation.</text>
</comment>
<dbReference type="eggNOG" id="KOG2692">
    <property type="taxonomic scope" value="Eukaryota"/>
</dbReference>
<dbReference type="KEGG" id="bpg:Bathy09g03940"/>
<evidence type="ECO:0000256" key="5">
    <source>
        <dbReference type="ARBA" id="ARBA00022692"/>
    </source>
</evidence>